<dbReference type="PATRIC" id="fig|1137281.3.peg.2802"/>
<comment type="caution">
    <text evidence="1">The sequence shown here is derived from an EMBL/GenBank/DDBJ whole genome shotgun (WGS) entry which is preliminary data.</text>
</comment>
<protein>
    <submittedName>
        <fullName evidence="1">Uncharacterized protein</fullName>
    </submittedName>
</protein>
<gene>
    <name evidence="1" type="ORF">D778_01500</name>
</gene>
<name>M7N5Y9_9FLAO</name>
<dbReference type="EMBL" id="ANLA01000030">
    <property type="protein sequence ID" value="EMQ93803.1"/>
    <property type="molecule type" value="Genomic_DNA"/>
</dbReference>
<evidence type="ECO:0000313" key="1">
    <source>
        <dbReference type="EMBL" id="EMQ93803.1"/>
    </source>
</evidence>
<accession>M7N5Y9</accession>
<dbReference type="Proteomes" id="UP000012024">
    <property type="component" value="Unassembled WGS sequence"/>
</dbReference>
<sequence>MVNTDTGLVVPGTTAKLVVIPVATSVSKKANPSAKLH</sequence>
<dbReference type="AlphaFoldDB" id="M7N5Y9"/>
<evidence type="ECO:0000313" key="2">
    <source>
        <dbReference type="Proteomes" id="UP000012024"/>
    </source>
</evidence>
<keyword evidence="2" id="KW-1185">Reference proteome</keyword>
<proteinExistence type="predicted"/>
<organism evidence="1 2">
    <name type="scientific">Xanthomarina gelatinilytica</name>
    <dbReference type="NCBI Taxonomy" id="1137281"/>
    <lineage>
        <taxon>Bacteria</taxon>
        <taxon>Pseudomonadati</taxon>
        <taxon>Bacteroidota</taxon>
        <taxon>Flavobacteriia</taxon>
        <taxon>Flavobacteriales</taxon>
        <taxon>Flavobacteriaceae</taxon>
        <taxon>Xanthomarina</taxon>
    </lineage>
</organism>
<reference evidence="1 2" key="1">
    <citation type="submission" date="2012-12" db="EMBL/GenBank/DDBJ databases">
        <title>Genome assembly of Formosa sp. AK20.</title>
        <authorList>
            <person name="Kumar R."/>
            <person name="Khatri I."/>
            <person name="Vaidya B."/>
            <person name="Subramanian S."/>
            <person name="Pinnaka A."/>
        </authorList>
    </citation>
    <scope>NUCLEOTIDE SEQUENCE [LARGE SCALE GENOMIC DNA]</scope>
    <source>
        <strain evidence="1 2">AK20</strain>
    </source>
</reference>